<dbReference type="OrthoDB" id="1732493at2759"/>
<feature type="compositionally biased region" description="Basic and acidic residues" evidence="1">
    <location>
        <begin position="151"/>
        <end position="192"/>
    </location>
</feature>
<feature type="compositionally biased region" description="Polar residues" evidence="1">
    <location>
        <begin position="1"/>
        <end position="14"/>
    </location>
</feature>
<protein>
    <submittedName>
        <fullName evidence="2">Uncharacterized protein</fullName>
    </submittedName>
</protein>
<accession>A0A9P6MKH0</accession>
<feature type="compositionally biased region" description="Basic and acidic residues" evidence="1">
    <location>
        <begin position="129"/>
        <end position="144"/>
    </location>
</feature>
<organism evidence="2 3">
    <name type="scientific">Modicella reniformis</name>
    <dbReference type="NCBI Taxonomy" id="1440133"/>
    <lineage>
        <taxon>Eukaryota</taxon>
        <taxon>Fungi</taxon>
        <taxon>Fungi incertae sedis</taxon>
        <taxon>Mucoromycota</taxon>
        <taxon>Mortierellomycotina</taxon>
        <taxon>Mortierellomycetes</taxon>
        <taxon>Mortierellales</taxon>
        <taxon>Mortierellaceae</taxon>
        <taxon>Modicella</taxon>
    </lineage>
</organism>
<dbReference type="AlphaFoldDB" id="A0A9P6MKH0"/>
<feature type="region of interest" description="Disordered" evidence="1">
    <location>
        <begin position="1"/>
        <end position="234"/>
    </location>
</feature>
<comment type="caution">
    <text evidence="2">The sequence shown here is derived from an EMBL/GenBank/DDBJ whole genome shotgun (WGS) entry which is preliminary data.</text>
</comment>
<gene>
    <name evidence="2" type="ORF">BGZ65_010028</name>
</gene>
<feature type="compositionally biased region" description="Basic and acidic residues" evidence="1">
    <location>
        <begin position="26"/>
        <end position="61"/>
    </location>
</feature>
<evidence type="ECO:0000313" key="3">
    <source>
        <dbReference type="Proteomes" id="UP000749646"/>
    </source>
</evidence>
<evidence type="ECO:0000256" key="1">
    <source>
        <dbReference type="SAM" id="MobiDB-lite"/>
    </source>
</evidence>
<feature type="compositionally biased region" description="Low complexity" evidence="1">
    <location>
        <begin position="110"/>
        <end position="121"/>
    </location>
</feature>
<feature type="compositionally biased region" description="Polar residues" evidence="1">
    <location>
        <begin position="64"/>
        <end position="81"/>
    </location>
</feature>
<feature type="compositionally biased region" description="Basic and acidic residues" evidence="1">
    <location>
        <begin position="201"/>
        <end position="223"/>
    </location>
</feature>
<dbReference type="EMBL" id="JAAAHW010000160">
    <property type="protein sequence ID" value="KAG0005839.1"/>
    <property type="molecule type" value="Genomic_DNA"/>
</dbReference>
<sequence>MTAPATSMTSASNETSKDNILATKLSSKEDTDSSPKDETSYLADNRQESASKRMSRQEEYLFNRSITLDSTNTEMHATTGSIEDRSSEFKTQHGASRNDDRSDYKRTAERNNTSGNNNRSNQEYASSSKHQDRISNGHRNDRNRPQPNESGQDKADVRERPVGGGREGDKDGAKDKERRSRTQDQRHKDNRQQSHAPRHNQGRDKNAKDLDQKEKNMQQRDKQGNVGSEVRPDPLSLLSITGRMGSLTPQKPFFGNSRVVDDFEKLNKIGEGTYGVV</sequence>
<keyword evidence="3" id="KW-1185">Reference proteome</keyword>
<reference evidence="2" key="1">
    <citation type="journal article" date="2020" name="Fungal Divers.">
        <title>Resolving the Mortierellaceae phylogeny through synthesis of multi-gene phylogenetics and phylogenomics.</title>
        <authorList>
            <person name="Vandepol N."/>
            <person name="Liber J."/>
            <person name="Desiro A."/>
            <person name="Na H."/>
            <person name="Kennedy M."/>
            <person name="Barry K."/>
            <person name="Grigoriev I.V."/>
            <person name="Miller A.N."/>
            <person name="O'Donnell K."/>
            <person name="Stajich J.E."/>
            <person name="Bonito G."/>
        </authorList>
    </citation>
    <scope>NUCLEOTIDE SEQUENCE</scope>
    <source>
        <strain evidence="2">MES-2147</strain>
    </source>
</reference>
<dbReference type="Proteomes" id="UP000749646">
    <property type="component" value="Unassembled WGS sequence"/>
</dbReference>
<feature type="compositionally biased region" description="Basic and acidic residues" evidence="1">
    <location>
        <begin position="82"/>
        <end position="109"/>
    </location>
</feature>
<proteinExistence type="predicted"/>
<evidence type="ECO:0000313" key="2">
    <source>
        <dbReference type="EMBL" id="KAG0005839.1"/>
    </source>
</evidence>
<name>A0A9P6MKH0_9FUNG</name>